<dbReference type="GO" id="GO:0030170">
    <property type="term" value="F:pyridoxal phosphate binding"/>
    <property type="evidence" value="ECO:0007669"/>
    <property type="project" value="InterPro"/>
</dbReference>
<dbReference type="Proteomes" id="UP000184501">
    <property type="component" value="Unassembled WGS sequence"/>
</dbReference>
<sequence length="274" mass="29363">MAKVLELHSYPVKGCAGTPTADATVTPAGLAHDRSFMVVDAHGVFRTQRRDRRLALVQPRIGDDGRTLTLHAPGVEPLRVDVDLTSARREVDLFGAPMRGIDQGEPVAAWLTEVLGTPSRLVRVPPEHDRVVDGHTPGTSGYADSSPLHLMTAASWAALNERITAGGGHPVPMSRFRPNIVVDGWADHAEDRLRRLTVGDVELGYSKLAIRCAVTLVDQDTAAKAGPEPLRTLATYRRAAQGGVALGVKFAVLRPGKISLGDQLTVTAWGDSEL</sequence>
<dbReference type="InterPro" id="IPR011037">
    <property type="entry name" value="Pyrv_Knase-like_insert_dom_sf"/>
</dbReference>
<dbReference type="PANTHER" id="PTHR14237">
    <property type="entry name" value="MOLYBDOPTERIN COFACTOR SULFURASE MOSC"/>
    <property type="match status" value="1"/>
</dbReference>
<evidence type="ECO:0000259" key="1">
    <source>
        <dbReference type="PROSITE" id="PS51340"/>
    </source>
</evidence>
<dbReference type="RefSeq" id="WP_073483545.1">
    <property type="nucleotide sequence ID" value="NZ_FQVN01000004.1"/>
</dbReference>
<dbReference type="PROSITE" id="PS51340">
    <property type="entry name" value="MOSC"/>
    <property type="match status" value="1"/>
</dbReference>
<accession>A0A1M5DJB0</accession>
<name>A0A1M5DJB0_STRHI</name>
<protein>
    <recommendedName>
        <fullName evidence="1">MOSC domain-containing protein</fullName>
    </recommendedName>
</protein>
<keyword evidence="3" id="KW-1185">Reference proteome</keyword>
<dbReference type="EMBL" id="FQVN01000004">
    <property type="protein sequence ID" value="SHF66981.1"/>
    <property type="molecule type" value="Genomic_DNA"/>
</dbReference>
<dbReference type="GO" id="GO:0003824">
    <property type="term" value="F:catalytic activity"/>
    <property type="evidence" value="ECO:0007669"/>
    <property type="project" value="InterPro"/>
</dbReference>
<organism evidence="2 3">
    <name type="scientific">Streptoalloteichus hindustanus</name>
    <dbReference type="NCBI Taxonomy" id="2017"/>
    <lineage>
        <taxon>Bacteria</taxon>
        <taxon>Bacillati</taxon>
        <taxon>Actinomycetota</taxon>
        <taxon>Actinomycetes</taxon>
        <taxon>Pseudonocardiales</taxon>
        <taxon>Pseudonocardiaceae</taxon>
        <taxon>Streptoalloteichus</taxon>
    </lineage>
</organism>
<dbReference type="Gene3D" id="2.40.33.20">
    <property type="entry name" value="PK beta-barrel domain-like"/>
    <property type="match status" value="1"/>
</dbReference>
<feature type="domain" description="MOSC" evidence="1">
    <location>
        <begin position="119"/>
        <end position="267"/>
    </location>
</feature>
<dbReference type="Pfam" id="PF03473">
    <property type="entry name" value="MOSC"/>
    <property type="match status" value="1"/>
</dbReference>
<dbReference type="InterPro" id="IPR005303">
    <property type="entry name" value="MOCOS_middle"/>
</dbReference>
<proteinExistence type="predicted"/>
<dbReference type="InterPro" id="IPR005302">
    <property type="entry name" value="MoCF_Sase_C"/>
</dbReference>
<dbReference type="SUPFAM" id="SSF141673">
    <property type="entry name" value="MOSC N-terminal domain-like"/>
    <property type="match status" value="1"/>
</dbReference>
<dbReference type="PANTHER" id="PTHR14237:SF19">
    <property type="entry name" value="MITOCHONDRIAL AMIDOXIME REDUCING COMPONENT 1"/>
    <property type="match status" value="1"/>
</dbReference>
<evidence type="ECO:0000313" key="3">
    <source>
        <dbReference type="Proteomes" id="UP000184501"/>
    </source>
</evidence>
<dbReference type="GO" id="GO:0030151">
    <property type="term" value="F:molybdenum ion binding"/>
    <property type="evidence" value="ECO:0007669"/>
    <property type="project" value="InterPro"/>
</dbReference>
<dbReference type="Pfam" id="PF03476">
    <property type="entry name" value="MOSC_N"/>
    <property type="match status" value="1"/>
</dbReference>
<dbReference type="STRING" id="2017.SAMN05444320_104479"/>
<dbReference type="AlphaFoldDB" id="A0A1M5DJB0"/>
<reference evidence="2 3" key="1">
    <citation type="submission" date="2016-11" db="EMBL/GenBank/DDBJ databases">
        <authorList>
            <person name="Jaros S."/>
            <person name="Januszkiewicz K."/>
            <person name="Wedrychowicz H."/>
        </authorList>
    </citation>
    <scope>NUCLEOTIDE SEQUENCE [LARGE SCALE GENOMIC DNA]</scope>
    <source>
        <strain evidence="2 3">DSM 44523</strain>
    </source>
</reference>
<dbReference type="SUPFAM" id="SSF50800">
    <property type="entry name" value="PK beta-barrel domain-like"/>
    <property type="match status" value="1"/>
</dbReference>
<gene>
    <name evidence="2" type="ORF">SAMN05444320_104479</name>
</gene>
<evidence type="ECO:0000313" key="2">
    <source>
        <dbReference type="EMBL" id="SHF66981.1"/>
    </source>
</evidence>
<dbReference type="OrthoDB" id="9793178at2"/>